<keyword evidence="2" id="KW-1185">Reference proteome</keyword>
<evidence type="ECO:0000313" key="1">
    <source>
        <dbReference type="EMBL" id="MBW0512557.1"/>
    </source>
</evidence>
<evidence type="ECO:0000313" key="2">
    <source>
        <dbReference type="Proteomes" id="UP000765509"/>
    </source>
</evidence>
<name>A0A9Q3E2K8_9BASI</name>
<dbReference type="CDD" id="cd09272">
    <property type="entry name" value="RNase_HI_RT_Ty1"/>
    <property type="match status" value="1"/>
</dbReference>
<dbReference type="PANTHER" id="PTHR11439:SF467">
    <property type="entry name" value="INTEGRASE CATALYTIC DOMAIN-CONTAINING PROTEIN"/>
    <property type="match status" value="1"/>
</dbReference>
<reference evidence="1" key="1">
    <citation type="submission" date="2021-03" db="EMBL/GenBank/DDBJ databases">
        <title>Draft genome sequence of rust myrtle Austropuccinia psidii MF-1, a brazilian biotype.</title>
        <authorList>
            <person name="Quecine M.C."/>
            <person name="Pachon D.M.R."/>
            <person name="Bonatelli M.L."/>
            <person name="Correr F.H."/>
            <person name="Franceschini L.M."/>
            <person name="Leite T.F."/>
            <person name="Margarido G.R.A."/>
            <person name="Almeida C.A."/>
            <person name="Ferrarezi J.A."/>
            <person name="Labate C.A."/>
        </authorList>
    </citation>
    <scope>NUCLEOTIDE SEQUENCE</scope>
    <source>
        <strain evidence="1">MF-1</strain>
    </source>
</reference>
<gene>
    <name evidence="1" type="ORF">O181_052272</name>
</gene>
<dbReference type="Proteomes" id="UP000765509">
    <property type="component" value="Unassembled WGS sequence"/>
</dbReference>
<evidence type="ECO:0008006" key="3">
    <source>
        <dbReference type="Google" id="ProtNLM"/>
    </source>
</evidence>
<dbReference type="PANTHER" id="PTHR11439">
    <property type="entry name" value="GAG-POL-RELATED RETROTRANSPOSON"/>
    <property type="match status" value="1"/>
</dbReference>
<dbReference type="AlphaFoldDB" id="A0A9Q3E2K8"/>
<accession>A0A9Q3E2K8</accession>
<sequence>MPNTHLQPTTPDDIAKFNSLNINFRSAVGSINYLSTATQPNLCFAVSSLYQILETPGFTQWQSFLHVLSYLKGTQYIGLSYVRNMKKEVIAYSDADCGNCSVTQRSVTGYLTTFHGCLFLWKTRKQQTVSLSTAEAEYKSLCDLNSKLLWLHQWCQEAGISDFHNPIIIFEDNHSCIKTATGNGNLNNKRMKHVNIQLHFVKEAIDAAHICLRYVPTPQMLADFLTKLVPKPKLVGSLVPLGVLWLGVRGNVDHLVENQDKSLAKRKEVTITPTTEPAHNKLCSKDSDIHFDQSGHNV</sequence>
<organism evidence="1 2">
    <name type="scientific">Austropuccinia psidii MF-1</name>
    <dbReference type="NCBI Taxonomy" id="1389203"/>
    <lineage>
        <taxon>Eukaryota</taxon>
        <taxon>Fungi</taxon>
        <taxon>Dikarya</taxon>
        <taxon>Basidiomycota</taxon>
        <taxon>Pucciniomycotina</taxon>
        <taxon>Pucciniomycetes</taxon>
        <taxon>Pucciniales</taxon>
        <taxon>Sphaerophragmiaceae</taxon>
        <taxon>Austropuccinia</taxon>
    </lineage>
</organism>
<proteinExistence type="predicted"/>
<protein>
    <recommendedName>
        <fullName evidence="3">Reverse transcriptase Ty1/copia-type domain-containing protein</fullName>
    </recommendedName>
</protein>
<dbReference type="EMBL" id="AVOT02022864">
    <property type="protein sequence ID" value="MBW0512557.1"/>
    <property type="molecule type" value="Genomic_DNA"/>
</dbReference>
<comment type="caution">
    <text evidence="1">The sequence shown here is derived from an EMBL/GenBank/DDBJ whole genome shotgun (WGS) entry which is preliminary data.</text>
</comment>